<evidence type="ECO:0000256" key="13">
    <source>
        <dbReference type="ARBA" id="ARBA00023008"/>
    </source>
</evidence>
<dbReference type="InterPro" id="IPR023299">
    <property type="entry name" value="ATPase_P-typ_cyto_dom_N"/>
</dbReference>
<dbReference type="NCBIfam" id="TIGR01511">
    <property type="entry name" value="ATPase-IB1_Cu"/>
    <property type="match status" value="1"/>
</dbReference>
<name>E0I4E3_9BACL</name>
<dbReference type="PANTHER" id="PTHR43520:SF8">
    <property type="entry name" value="P-TYPE CU(+) TRANSPORTER"/>
    <property type="match status" value="1"/>
</dbReference>
<evidence type="ECO:0000256" key="2">
    <source>
        <dbReference type="ARBA" id="ARBA00006024"/>
    </source>
</evidence>
<evidence type="ECO:0000256" key="16">
    <source>
        <dbReference type="ARBA" id="ARBA00049289"/>
    </source>
</evidence>
<dbReference type="GO" id="GO:0012505">
    <property type="term" value="C:endomembrane system"/>
    <property type="evidence" value="ECO:0007669"/>
    <property type="project" value="UniProtKB-SubCell"/>
</dbReference>
<feature type="region of interest" description="Disordered" evidence="18">
    <location>
        <begin position="480"/>
        <end position="500"/>
    </location>
</feature>
<evidence type="ECO:0000256" key="10">
    <source>
        <dbReference type="ARBA" id="ARBA00022840"/>
    </source>
</evidence>
<dbReference type="CDD" id="cd00371">
    <property type="entry name" value="HMA"/>
    <property type="match status" value="1"/>
</dbReference>
<dbReference type="GO" id="GO:0005524">
    <property type="term" value="F:ATP binding"/>
    <property type="evidence" value="ECO:0007669"/>
    <property type="project" value="UniProtKB-UniRule"/>
</dbReference>
<evidence type="ECO:0000256" key="1">
    <source>
        <dbReference type="ARBA" id="ARBA00004127"/>
    </source>
</evidence>
<keyword evidence="12 17" id="KW-1133">Transmembrane helix</keyword>
<feature type="compositionally biased region" description="Polar residues" evidence="18">
    <location>
        <begin position="491"/>
        <end position="500"/>
    </location>
</feature>
<feature type="transmembrane region" description="Helical" evidence="17">
    <location>
        <begin position="89"/>
        <end position="107"/>
    </location>
</feature>
<keyword evidence="10 17" id="KW-0067">ATP-binding</keyword>
<evidence type="ECO:0000259" key="19">
    <source>
        <dbReference type="PROSITE" id="PS50846"/>
    </source>
</evidence>
<feature type="transmembrane region" description="Helical" evidence="17">
    <location>
        <begin position="342"/>
        <end position="365"/>
    </location>
</feature>
<feature type="transmembrane region" description="Helical" evidence="17">
    <location>
        <begin position="377"/>
        <end position="404"/>
    </location>
</feature>
<evidence type="ECO:0000256" key="17">
    <source>
        <dbReference type="RuleBase" id="RU362081"/>
    </source>
</evidence>
<dbReference type="GO" id="GO:0016887">
    <property type="term" value="F:ATP hydrolysis activity"/>
    <property type="evidence" value="ECO:0007669"/>
    <property type="project" value="InterPro"/>
</dbReference>
<keyword evidence="21" id="KW-1185">Reference proteome</keyword>
<keyword evidence="4" id="KW-0813">Transport</keyword>
<dbReference type="InterPro" id="IPR036163">
    <property type="entry name" value="HMA_dom_sf"/>
</dbReference>
<dbReference type="InterPro" id="IPR001757">
    <property type="entry name" value="P_typ_ATPase"/>
</dbReference>
<dbReference type="GO" id="GO:0043682">
    <property type="term" value="F:P-type divalent copper transporter activity"/>
    <property type="evidence" value="ECO:0007669"/>
    <property type="project" value="TreeGrafter"/>
</dbReference>
<dbReference type="InterPro" id="IPR018303">
    <property type="entry name" value="ATPase_P-typ_P_site"/>
</dbReference>
<organism evidence="20 21">
    <name type="scientific">Paenibacillus curdlanolyticus YK9</name>
    <dbReference type="NCBI Taxonomy" id="717606"/>
    <lineage>
        <taxon>Bacteria</taxon>
        <taxon>Bacillati</taxon>
        <taxon>Bacillota</taxon>
        <taxon>Bacilli</taxon>
        <taxon>Bacillales</taxon>
        <taxon>Paenibacillaceae</taxon>
        <taxon>Paenibacillus</taxon>
    </lineage>
</organism>
<dbReference type="Pfam" id="PF00122">
    <property type="entry name" value="E1-E2_ATPase"/>
    <property type="match status" value="1"/>
</dbReference>
<keyword evidence="11" id="KW-1278">Translocase</keyword>
<reference evidence="20 21" key="1">
    <citation type="submission" date="2010-07" db="EMBL/GenBank/DDBJ databases">
        <title>The draft genome of Paenibacillus curdlanolyticus YK9.</title>
        <authorList>
            <consortium name="US DOE Joint Genome Institute (JGI-PGF)"/>
            <person name="Lucas S."/>
            <person name="Copeland A."/>
            <person name="Lapidus A."/>
            <person name="Cheng J.-F."/>
            <person name="Bruce D."/>
            <person name="Goodwin L."/>
            <person name="Pitluck S."/>
            <person name="Land M.L."/>
            <person name="Hauser L."/>
            <person name="Chang Y.-J."/>
            <person name="Jeffries C."/>
            <person name="Anderson I.J."/>
            <person name="Johnson E."/>
            <person name="Loganathan U."/>
            <person name="Mulhopadhyay B."/>
            <person name="Kyrpides N."/>
            <person name="Woyke T.J."/>
        </authorList>
    </citation>
    <scope>NUCLEOTIDE SEQUENCE [LARGE SCALE GENOMIC DNA]</scope>
    <source>
        <strain evidence="20 21">YK9</strain>
    </source>
</reference>
<feature type="transmembrane region" description="Helical" evidence="17">
    <location>
        <begin position="190"/>
        <end position="208"/>
    </location>
</feature>
<dbReference type="PRINTS" id="PR00943">
    <property type="entry name" value="CUATPASE"/>
</dbReference>
<dbReference type="PROSITE" id="PS50846">
    <property type="entry name" value="HMA_2"/>
    <property type="match status" value="1"/>
</dbReference>
<dbReference type="InterPro" id="IPR036412">
    <property type="entry name" value="HAD-like_sf"/>
</dbReference>
<dbReference type="SUPFAM" id="SSF55008">
    <property type="entry name" value="HMA, heavy metal-associated domain"/>
    <property type="match status" value="1"/>
</dbReference>
<keyword evidence="8 17" id="KW-0547">Nucleotide-binding</keyword>
<dbReference type="Gene3D" id="3.40.50.1000">
    <property type="entry name" value="HAD superfamily/HAD-like"/>
    <property type="match status" value="1"/>
</dbReference>
<dbReference type="InterPro" id="IPR006121">
    <property type="entry name" value="HMA_dom"/>
</dbReference>
<dbReference type="PRINTS" id="PR00119">
    <property type="entry name" value="CATATPASE"/>
</dbReference>
<dbReference type="OrthoDB" id="9813266at2"/>
<evidence type="ECO:0000256" key="12">
    <source>
        <dbReference type="ARBA" id="ARBA00022989"/>
    </source>
</evidence>
<evidence type="ECO:0000256" key="14">
    <source>
        <dbReference type="ARBA" id="ARBA00023065"/>
    </source>
</evidence>
<dbReference type="InterPro" id="IPR008250">
    <property type="entry name" value="ATPase_P-typ_transduc_dom_A_sf"/>
</dbReference>
<dbReference type="GO" id="GO:0055070">
    <property type="term" value="P:copper ion homeostasis"/>
    <property type="evidence" value="ECO:0007669"/>
    <property type="project" value="TreeGrafter"/>
</dbReference>
<dbReference type="NCBIfam" id="TIGR01494">
    <property type="entry name" value="ATPase_P-type"/>
    <property type="match status" value="1"/>
</dbReference>
<evidence type="ECO:0000256" key="7">
    <source>
        <dbReference type="ARBA" id="ARBA00022723"/>
    </source>
</evidence>
<dbReference type="AlphaFoldDB" id="E0I4E3"/>
<dbReference type="Pfam" id="PF00403">
    <property type="entry name" value="HMA"/>
    <property type="match status" value="1"/>
</dbReference>
<dbReference type="FunFam" id="3.30.70.100:FF:000005">
    <property type="entry name" value="Copper-exporting P-type ATPase A"/>
    <property type="match status" value="1"/>
</dbReference>
<keyword evidence="14" id="KW-0406">Ion transport</keyword>
<dbReference type="SFLD" id="SFLDG00002">
    <property type="entry name" value="C1.7:_P-type_atpase_like"/>
    <property type="match status" value="1"/>
</dbReference>
<dbReference type="RefSeq" id="WP_006036683.1">
    <property type="nucleotide sequence ID" value="NZ_AEDD01000001.1"/>
</dbReference>
<dbReference type="PANTHER" id="PTHR43520">
    <property type="entry name" value="ATP7, ISOFORM B"/>
    <property type="match status" value="1"/>
</dbReference>
<dbReference type="GO" id="GO:0005507">
    <property type="term" value="F:copper ion binding"/>
    <property type="evidence" value="ECO:0007669"/>
    <property type="project" value="TreeGrafter"/>
</dbReference>
<dbReference type="NCBIfam" id="TIGR01525">
    <property type="entry name" value="ATPase-IB_hvy"/>
    <property type="match status" value="1"/>
</dbReference>
<evidence type="ECO:0000256" key="6">
    <source>
        <dbReference type="ARBA" id="ARBA00022692"/>
    </source>
</evidence>
<accession>E0I4E3</accession>
<comment type="similarity">
    <text evidence="2 17">Belongs to the cation transport ATPase (P-type) (TC 3.A.3) family. Type IB subfamily.</text>
</comment>
<feature type="transmembrane region" description="Helical" evidence="17">
    <location>
        <begin position="127"/>
        <end position="149"/>
    </location>
</feature>
<dbReference type="InterPro" id="IPR059000">
    <property type="entry name" value="ATPase_P-type_domA"/>
</dbReference>
<dbReference type="Proteomes" id="UP000005387">
    <property type="component" value="Unassembled WGS sequence"/>
</dbReference>
<dbReference type="InterPro" id="IPR027256">
    <property type="entry name" value="P-typ_ATPase_IB"/>
</dbReference>
<evidence type="ECO:0000256" key="18">
    <source>
        <dbReference type="SAM" id="MobiDB-lite"/>
    </source>
</evidence>
<feature type="domain" description="HMA" evidence="19">
    <location>
        <begin position="8"/>
        <end position="74"/>
    </location>
</feature>
<protein>
    <recommendedName>
        <fullName evidence="3">P-type Cu(+) transporter</fullName>
        <ecNumber evidence="3">7.2.2.8</ecNumber>
    </recommendedName>
</protein>
<feature type="transmembrane region" description="Helical" evidence="17">
    <location>
        <begin position="161"/>
        <end position="178"/>
    </location>
</feature>
<proteinExistence type="inferred from homology"/>
<evidence type="ECO:0000256" key="15">
    <source>
        <dbReference type="ARBA" id="ARBA00023136"/>
    </source>
</evidence>
<dbReference type="InterPro" id="IPR017969">
    <property type="entry name" value="Heavy-metal-associated_CS"/>
</dbReference>
<evidence type="ECO:0000256" key="8">
    <source>
        <dbReference type="ARBA" id="ARBA00022741"/>
    </source>
</evidence>
<dbReference type="Gene3D" id="2.70.150.10">
    <property type="entry name" value="Calcium-transporting ATPase, cytoplasmic transduction domain A"/>
    <property type="match status" value="1"/>
</dbReference>
<gene>
    <name evidence="20" type="ORF">PaecuDRAFT_0668</name>
</gene>
<keyword evidence="9" id="KW-0187">Copper transport</keyword>
<dbReference type="STRING" id="717606.PaecuDRAFT_0668"/>
<evidence type="ECO:0000313" key="21">
    <source>
        <dbReference type="Proteomes" id="UP000005387"/>
    </source>
</evidence>
<evidence type="ECO:0000256" key="5">
    <source>
        <dbReference type="ARBA" id="ARBA00022553"/>
    </source>
</evidence>
<evidence type="ECO:0000256" key="3">
    <source>
        <dbReference type="ARBA" id="ARBA00012517"/>
    </source>
</evidence>
<sequence>MRIRGDLVSVDLRIGGMHCSACAARIEKSVGRMPGVRQAAVSYASRSAWVVYEPEQQSTESIQTVISKIGFQSATAGKASFDHQERRALLLRLVLSALLTLPLIWTMGHHVAWLSFLPVPDILMNKWLQLGLATLIQLVPAAPFYYGAYYALRQRSANMDVLVAIGTTAAYLYSHYMVFRGGGNDGTAPLYFETSAVVITAVLLGKWIEASAARRTAAELDGYGALQPTQATVMVGSESVDRLTTELRAGDQIRVEAGERFPADGLLVSESAEADESLLTGESRSVAKRRGERIYAGTLNLREAAVLTVQSAGDMTALHRLSAMMREALASKTSVQRKADRLAGIFVPIMLLLAAVTFFISYGWLTAGNAEAAFIRSLAVLLAACPCALGLATPLSLAAAAAFLSKRGIVFKQADALESLAKVRAVVFDKTGTLTEGRASIAAICSPSLHPAALLRMAAAAEAHATHPYAAAIREAAMKQHGMLQPHEQPAASQEESTGGVSISLSGSTVAVGGKQFAMEKGWTIGAAITMFAEEREKRGETVWYVAREGHCEGALALADRIRPDAAAVAAKLHSAGIHVALATGDRQAAAKAVGGLTRIADVRSALRSEQKVELIRSLQRKHKAVAMIGDGWNDAPAIAAADVGFAIGGGAEAAMGAGQIALVHGRLSGVTDAMTASRLTMNNVRQNITLAFLYNAAVIPSAALGKLEPWMAGTAMALSSLSVVGNSIRLRLQLRKSCE</sequence>
<dbReference type="InterPro" id="IPR023214">
    <property type="entry name" value="HAD_sf"/>
</dbReference>
<evidence type="ECO:0000256" key="4">
    <source>
        <dbReference type="ARBA" id="ARBA00022448"/>
    </source>
</evidence>
<dbReference type="GO" id="GO:0140581">
    <property type="term" value="F:P-type monovalent copper transporter activity"/>
    <property type="evidence" value="ECO:0007669"/>
    <property type="project" value="UniProtKB-EC"/>
</dbReference>
<dbReference type="InterPro" id="IPR023298">
    <property type="entry name" value="ATPase_P-typ_TM_dom_sf"/>
</dbReference>
<evidence type="ECO:0000256" key="11">
    <source>
        <dbReference type="ARBA" id="ARBA00022967"/>
    </source>
</evidence>
<keyword evidence="7 17" id="KW-0479">Metal-binding</keyword>
<dbReference type="SUPFAM" id="SSF81665">
    <property type="entry name" value="Calcium ATPase, transmembrane domain M"/>
    <property type="match status" value="1"/>
</dbReference>
<dbReference type="EC" id="7.2.2.8" evidence="3"/>
<dbReference type="GO" id="GO:0005886">
    <property type="term" value="C:plasma membrane"/>
    <property type="evidence" value="ECO:0007669"/>
    <property type="project" value="UniProtKB-SubCell"/>
</dbReference>
<dbReference type="InterPro" id="IPR044492">
    <property type="entry name" value="P_typ_ATPase_HD_dom"/>
</dbReference>
<dbReference type="Pfam" id="PF00702">
    <property type="entry name" value="Hydrolase"/>
    <property type="match status" value="1"/>
</dbReference>
<dbReference type="PROSITE" id="PS01047">
    <property type="entry name" value="HMA_1"/>
    <property type="match status" value="1"/>
</dbReference>
<dbReference type="Gene3D" id="3.40.1110.10">
    <property type="entry name" value="Calcium-transporting ATPase, cytoplasmic domain N"/>
    <property type="match status" value="1"/>
</dbReference>
<keyword evidence="5" id="KW-0597">Phosphoprotein</keyword>
<evidence type="ECO:0000313" key="20">
    <source>
        <dbReference type="EMBL" id="EFM13157.1"/>
    </source>
</evidence>
<keyword evidence="6 17" id="KW-0812">Transmembrane</keyword>
<keyword evidence="17" id="KW-1003">Cell membrane</keyword>
<keyword evidence="13" id="KW-0186">Copper</keyword>
<dbReference type="SUPFAM" id="SSF56784">
    <property type="entry name" value="HAD-like"/>
    <property type="match status" value="1"/>
</dbReference>
<dbReference type="SFLD" id="SFLDS00003">
    <property type="entry name" value="Haloacid_Dehalogenase"/>
    <property type="match status" value="1"/>
</dbReference>
<comment type="catalytic activity">
    <reaction evidence="16">
        <text>Cu(+)(in) + ATP + H2O = Cu(+)(out) + ADP + phosphate + H(+)</text>
        <dbReference type="Rhea" id="RHEA:25792"/>
        <dbReference type="ChEBI" id="CHEBI:15377"/>
        <dbReference type="ChEBI" id="CHEBI:15378"/>
        <dbReference type="ChEBI" id="CHEBI:30616"/>
        <dbReference type="ChEBI" id="CHEBI:43474"/>
        <dbReference type="ChEBI" id="CHEBI:49552"/>
        <dbReference type="ChEBI" id="CHEBI:456216"/>
        <dbReference type="EC" id="7.2.2.8"/>
    </reaction>
</comment>
<dbReference type="EMBL" id="AEDD01000001">
    <property type="protein sequence ID" value="EFM13157.1"/>
    <property type="molecule type" value="Genomic_DNA"/>
</dbReference>
<feature type="transmembrane region" description="Helical" evidence="17">
    <location>
        <begin position="688"/>
        <end position="705"/>
    </location>
</feature>
<dbReference type="SUPFAM" id="SSF81653">
    <property type="entry name" value="Calcium ATPase, transduction domain A"/>
    <property type="match status" value="1"/>
</dbReference>
<dbReference type="SFLD" id="SFLDF00027">
    <property type="entry name" value="p-type_atpase"/>
    <property type="match status" value="1"/>
</dbReference>
<feature type="transmembrane region" description="Helical" evidence="17">
    <location>
        <begin position="711"/>
        <end position="729"/>
    </location>
</feature>
<dbReference type="Gene3D" id="3.30.70.100">
    <property type="match status" value="1"/>
</dbReference>
<evidence type="ECO:0000256" key="9">
    <source>
        <dbReference type="ARBA" id="ARBA00022796"/>
    </source>
</evidence>
<keyword evidence="15 17" id="KW-0472">Membrane</keyword>
<dbReference type="eggNOG" id="COG2217">
    <property type="taxonomic scope" value="Bacteria"/>
</dbReference>
<comment type="subcellular location">
    <subcellularLocation>
        <location evidence="17">Cell membrane</location>
    </subcellularLocation>
    <subcellularLocation>
        <location evidence="1">Endomembrane system</location>
        <topology evidence="1">Multi-pass membrane protein</topology>
    </subcellularLocation>
</comment>
<dbReference type="PROSITE" id="PS00154">
    <property type="entry name" value="ATPASE_E1_E2"/>
    <property type="match status" value="1"/>
</dbReference>